<dbReference type="Gene3D" id="3.80.10.10">
    <property type="entry name" value="Ribonuclease Inhibitor"/>
    <property type="match status" value="2"/>
</dbReference>
<proteinExistence type="predicted"/>
<organism evidence="1">
    <name type="scientific">Culicoides sonorensis</name>
    <name type="common">Biting midge</name>
    <dbReference type="NCBI Taxonomy" id="179676"/>
    <lineage>
        <taxon>Eukaryota</taxon>
        <taxon>Metazoa</taxon>
        <taxon>Ecdysozoa</taxon>
        <taxon>Arthropoda</taxon>
        <taxon>Hexapoda</taxon>
        <taxon>Insecta</taxon>
        <taxon>Pterygota</taxon>
        <taxon>Neoptera</taxon>
        <taxon>Endopterygota</taxon>
        <taxon>Diptera</taxon>
        <taxon>Nematocera</taxon>
        <taxon>Chironomoidea</taxon>
        <taxon>Ceratopogonidae</taxon>
        <taxon>Ceratopogoninae</taxon>
        <taxon>Culicoides</taxon>
        <taxon>Monoculicoides</taxon>
    </lineage>
</organism>
<dbReference type="EMBL" id="UFQT01000893">
    <property type="protein sequence ID" value="SSX27866.1"/>
    <property type="molecule type" value="Genomic_DNA"/>
</dbReference>
<dbReference type="InterPro" id="IPR052394">
    <property type="entry name" value="LRR-containing"/>
</dbReference>
<name>A0A336MCA9_CULSO</name>
<accession>A0A336MCA9</accession>
<dbReference type="PANTHER" id="PTHR24114:SF2">
    <property type="entry name" value="F-BOX DOMAIN-CONTAINING PROTEIN-RELATED"/>
    <property type="match status" value="1"/>
</dbReference>
<sequence>MKFPSTIDINVYKAYINTSSIRQEQNGINAIDLHWETTESLKDLCIRILAENWNNQPIFSVVDAFPEDQRQLLDSLDVSTLKLNDLVTHIQADDGFWKRCFIARWPNFVLTNTNGKKWIRIFLEKHLSESLENMKPANYTTEQMQQLIDLCVPHVEELKINHLQPGTTDSHGDHIPLDYILSNLSELKIVNLTYDVKSVGKNFVLGCSNISDNDIKLLTHGLARCYELQEFHLHSSKLDSHMLQLLANSLEKHSYLRTINLLHCRCGDTGLSAFLEAISHDSFPALKNLILTNNFLSSEGALQLAKACRRRNIEKLDIRLNPITSEGAAAIFSVLNEIPIIELNMACCSLDETIGPYIFKAIKENKTLKSLNVSANHLGQKIGEELLRIIPQNKVIQELDIRNSDISYAIKSAIDSSILENRDREIFEWT</sequence>
<dbReference type="PANTHER" id="PTHR24114">
    <property type="entry name" value="LEUCINE RICH REPEAT FAMILY PROTEIN"/>
    <property type="match status" value="1"/>
</dbReference>
<gene>
    <name evidence="1" type="primary">CSON014907</name>
</gene>
<dbReference type="SMART" id="SM00368">
    <property type="entry name" value="LRR_RI"/>
    <property type="match status" value="4"/>
</dbReference>
<evidence type="ECO:0000313" key="1">
    <source>
        <dbReference type="EMBL" id="SSX27866.1"/>
    </source>
</evidence>
<dbReference type="OMA" id="DAIVQNW"/>
<dbReference type="AlphaFoldDB" id="A0A336MCA9"/>
<dbReference type="VEuPathDB" id="VectorBase:CSON014907"/>
<dbReference type="SUPFAM" id="SSF52047">
    <property type="entry name" value="RNI-like"/>
    <property type="match status" value="1"/>
</dbReference>
<protein>
    <submittedName>
        <fullName evidence="1">CSON014907 protein</fullName>
    </submittedName>
</protein>
<reference evidence="1" key="1">
    <citation type="submission" date="2018-07" db="EMBL/GenBank/DDBJ databases">
        <authorList>
            <person name="Quirk P.G."/>
            <person name="Krulwich T.A."/>
        </authorList>
    </citation>
    <scope>NUCLEOTIDE SEQUENCE</scope>
</reference>
<dbReference type="InterPro" id="IPR001611">
    <property type="entry name" value="Leu-rich_rpt"/>
</dbReference>
<dbReference type="InterPro" id="IPR032675">
    <property type="entry name" value="LRR_dom_sf"/>
</dbReference>
<dbReference type="Pfam" id="PF13516">
    <property type="entry name" value="LRR_6"/>
    <property type="match status" value="2"/>
</dbReference>